<dbReference type="Gene3D" id="3.60.21.10">
    <property type="match status" value="1"/>
</dbReference>
<dbReference type="InterPro" id="IPR029052">
    <property type="entry name" value="Metallo-depent_PP-like"/>
</dbReference>
<dbReference type="Proteomes" id="UP000207598">
    <property type="component" value="Unassembled WGS sequence"/>
</dbReference>
<dbReference type="EMBL" id="FXYF01000005">
    <property type="protein sequence ID" value="SMX40168.1"/>
    <property type="molecule type" value="Genomic_DNA"/>
</dbReference>
<protein>
    <submittedName>
        <fullName evidence="1">Calcineurin-like phosphoesterase</fullName>
    </submittedName>
</protein>
<gene>
    <name evidence="1" type="ORF">MAA8898_02060</name>
</gene>
<dbReference type="OrthoDB" id="9795838at2"/>
<organism evidence="1 2">
    <name type="scientific">Maliponia aquimaris</name>
    <dbReference type="NCBI Taxonomy" id="1673631"/>
    <lineage>
        <taxon>Bacteria</taxon>
        <taxon>Pseudomonadati</taxon>
        <taxon>Pseudomonadota</taxon>
        <taxon>Alphaproteobacteria</taxon>
        <taxon>Rhodobacterales</taxon>
        <taxon>Paracoccaceae</taxon>
        <taxon>Maliponia</taxon>
    </lineage>
</organism>
<dbReference type="NCBIfam" id="TIGR04123">
    <property type="entry name" value="P_estr_lig_assc"/>
    <property type="match status" value="1"/>
</dbReference>
<dbReference type="AlphaFoldDB" id="A0A238KBF2"/>
<dbReference type="InterPro" id="IPR026336">
    <property type="entry name" value="PdeM-like"/>
</dbReference>
<keyword evidence="2" id="KW-1185">Reference proteome</keyword>
<dbReference type="PANTHER" id="PTHR39323">
    <property type="entry name" value="BLR1149 PROTEIN"/>
    <property type="match status" value="1"/>
</dbReference>
<proteinExistence type="predicted"/>
<reference evidence="1 2" key="1">
    <citation type="submission" date="2017-05" db="EMBL/GenBank/DDBJ databases">
        <authorList>
            <person name="Song R."/>
            <person name="Chenine A.L."/>
            <person name="Ruprecht R.M."/>
        </authorList>
    </citation>
    <scope>NUCLEOTIDE SEQUENCE [LARGE SCALE GENOMIC DNA]</scope>
    <source>
        <strain evidence="1 2">CECT 8898</strain>
    </source>
</reference>
<evidence type="ECO:0000313" key="1">
    <source>
        <dbReference type="EMBL" id="SMX40168.1"/>
    </source>
</evidence>
<dbReference type="PIRSF" id="PIRSF000887">
    <property type="entry name" value="Pesterase_MJ0037"/>
    <property type="match status" value="1"/>
</dbReference>
<dbReference type="PANTHER" id="PTHR39323:SF1">
    <property type="entry name" value="BLR1149 PROTEIN"/>
    <property type="match status" value="1"/>
</dbReference>
<dbReference type="RefSeq" id="WP_094020900.1">
    <property type="nucleotide sequence ID" value="NZ_FXYF01000005.1"/>
</dbReference>
<dbReference type="InterPro" id="IPR024173">
    <property type="entry name" value="Pesterase_MJ0037-like"/>
</dbReference>
<accession>A0A238KBF2</accession>
<name>A0A238KBF2_9RHOB</name>
<dbReference type="SUPFAM" id="SSF56300">
    <property type="entry name" value="Metallo-dependent phosphatases"/>
    <property type="match status" value="1"/>
</dbReference>
<evidence type="ECO:0000313" key="2">
    <source>
        <dbReference type="Proteomes" id="UP000207598"/>
    </source>
</evidence>
<sequence>MNTHAFTFHGAELRTLPSGALHWPDQSLLVVSDLHLGKSARLSAVGGAQLPPYETRETLHRLDADLAATGARRVICLGDSFDAPGIDAVLPEDDLTWLTRLQAGRDWTWIAGNHDPAPVTLKGHHRAEHREAALVFRHIATPEGQAEVSGHYHPKARLCARGRSLTRPCFLVDEVRLILPAYGAYTGGLSCDSPVLSALMGATARAILTGARPVAIPMPRRALT</sequence>